<dbReference type="PANTHER" id="PTHR21314">
    <property type="entry name" value="QUEUOSINE 5'-PHOSPHATE N-GLYCOSYLASE_HYDROLASE-RELATED"/>
    <property type="match status" value="1"/>
</dbReference>
<evidence type="ECO:0000256" key="6">
    <source>
        <dbReference type="RuleBase" id="RU365002"/>
    </source>
</evidence>
<reference evidence="7 8" key="1">
    <citation type="submission" date="2013-11" db="EMBL/GenBank/DDBJ databases">
        <title>Genome sequencing of Stegodyphus mimosarum.</title>
        <authorList>
            <person name="Bechsgaard J."/>
        </authorList>
    </citation>
    <scope>NUCLEOTIDE SEQUENCE [LARGE SCALE GENOMIC DNA]</scope>
</reference>
<evidence type="ECO:0000256" key="3">
    <source>
        <dbReference type="ARBA" id="ARBA00035306"/>
    </source>
</evidence>
<evidence type="ECO:0000256" key="1">
    <source>
        <dbReference type="ARBA" id="ARBA00022801"/>
    </source>
</evidence>
<dbReference type="OMA" id="FSFWSEE"/>
<comment type="catalytic activity">
    <reaction evidence="5 6">
        <text>queuosine 5'-phosphate + H2O = queuine + D-ribose 5-phosphate</text>
        <dbReference type="Rhea" id="RHEA:75387"/>
        <dbReference type="ChEBI" id="CHEBI:15377"/>
        <dbReference type="ChEBI" id="CHEBI:17433"/>
        <dbReference type="ChEBI" id="CHEBI:78346"/>
        <dbReference type="ChEBI" id="CHEBI:194371"/>
    </reaction>
    <physiologicalReaction direction="left-to-right" evidence="5 6">
        <dbReference type="Rhea" id="RHEA:75388"/>
    </physiologicalReaction>
</comment>
<dbReference type="OrthoDB" id="416777at2759"/>
<protein>
    <recommendedName>
        <fullName evidence="3 6">Queuosine 5'-phosphate N-glycosylase/hydrolase</fullName>
        <ecNumber evidence="6">3.2.2.-</ecNumber>
    </recommendedName>
    <alternativeName>
        <fullName evidence="4 6">Queuosine-nucleotide N-glycosylase/hydrolase</fullName>
    </alternativeName>
</protein>
<evidence type="ECO:0000313" key="8">
    <source>
        <dbReference type="Proteomes" id="UP000054359"/>
    </source>
</evidence>
<accession>A0A087T7A1</accession>
<evidence type="ECO:0000313" key="7">
    <source>
        <dbReference type="EMBL" id="KFM60990.1"/>
    </source>
</evidence>
<keyword evidence="1 6" id="KW-0378">Hydrolase</keyword>
<dbReference type="GO" id="GO:0016787">
    <property type="term" value="F:hydrolase activity"/>
    <property type="evidence" value="ECO:0007669"/>
    <property type="project" value="UniProtKB-KW"/>
</dbReference>
<evidence type="ECO:0000256" key="5">
    <source>
        <dbReference type="ARBA" id="ARBA00048204"/>
    </source>
</evidence>
<keyword evidence="8" id="KW-1185">Reference proteome</keyword>
<dbReference type="Pfam" id="PF10343">
    <property type="entry name" value="Q_salvage"/>
    <property type="match status" value="1"/>
</dbReference>
<name>A0A087T7A1_STEMI</name>
<dbReference type="EMBL" id="KK113765">
    <property type="protein sequence ID" value="KFM60990.1"/>
    <property type="molecule type" value="Genomic_DNA"/>
</dbReference>
<comment type="function">
    <text evidence="6">Catalyzes the hydrolysis of queuosine 5'-phosphate, releasing the nucleobase queuine (q). Is required for salvage of queuine from exogenous queuosine (Q) that is imported and then converted to queuosine 5'-phosphate intracellularly.</text>
</comment>
<feature type="non-terminal residue" evidence="7">
    <location>
        <position position="281"/>
    </location>
</feature>
<dbReference type="GO" id="GO:0006400">
    <property type="term" value="P:tRNA modification"/>
    <property type="evidence" value="ECO:0007669"/>
    <property type="project" value="TreeGrafter"/>
</dbReference>
<gene>
    <name evidence="7" type="ORF">X975_12812</name>
</gene>
<dbReference type="Proteomes" id="UP000054359">
    <property type="component" value="Unassembled WGS sequence"/>
</dbReference>
<sequence length="281" mass="32829">MLPFSVDWIFLVDTLNFSFWSEPGKEYRITYHGETYTGYWSLCAAVNRAIEEGYNITSPVYYSNISLDTLQHIFRSDTGTELPLLEERQKVLNETGRCLVEKFEATFVRCLALCEKSAAKLLQLIVENFPSYRDEAVIDGHKVSFYKRAQILIGDIWACFEGKSCGTFEDIDTITIFADYRIPQVLVYLGVLEYSEQLLKKLKEGELLENGDRYEIEIRGCTIWAVELMCQYIKGKQAEGEVEKSILFNSILIDNYLWDYRRQHAKEMEHIPFHKVRCIYY</sequence>
<dbReference type="AlphaFoldDB" id="A0A087T7A1"/>
<dbReference type="InterPro" id="IPR019438">
    <property type="entry name" value="Q_salvage"/>
</dbReference>
<proteinExistence type="inferred from homology"/>
<comment type="similarity">
    <text evidence="2 6">Belongs to the QNG1 protein family.</text>
</comment>
<evidence type="ECO:0000256" key="4">
    <source>
        <dbReference type="ARBA" id="ARBA00035393"/>
    </source>
</evidence>
<evidence type="ECO:0000256" key="2">
    <source>
        <dbReference type="ARBA" id="ARBA00035119"/>
    </source>
</evidence>
<dbReference type="EC" id="3.2.2.-" evidence="6"/>
<dbReference type="PANTHER" id="PTHR21314:SF0">
    <property type="entry name" value="QUEUOSINE 5'-PHOSPHATE N-GLYCOSYLASE_HYDROLASE"/>
    <property type="match status" value="1"/>
</dbReference>
<dbReference type="STRING" id="407821.A0A087T7A1"/>
<organism evidence="7 8">
    <name type="scientific">Stegodyphus mimosarum</name>
    <name type="common">African social velvet spider</name>
    <dbReference type="NCBI Taxonomy" id="407821"/>
    <lineage>
        <taxon>Eukaryota</taxon>
        <taxon>Metazoa</taxon>
        <taxon>Ecdysozoa</taxon>
        <taxon>Arthropoda</taxon>
        <taxon>Chelicerata</taxon>
        <taxon>Arachnida</taxon>
        <taxon>Araneae</taxon>
        <taxon>Araneomorphae</taxon>
        <taxon>Entelegynae</taxon>
        <taxon>Eresoidea</taxon>
        <taxon>Eresidae</taxon>
        <taxon>Stegodyphus</taxon>
    </lineage>
</organism>